<feature type="region of interest" description="Disordered" evidence="7">
    <location>
        <begin position="1"/>
        <end position="20"/>
    </location>
</feature>
<evidence type="ECO:0000256" key="3">
    <source>
        <dbReference type="ARBA" id="ARBA00022980"/>
    </source>
</evidence>
<name>A0A1F6AZI7_9BACT</name>
<keyword evidence="4 6" id="KW-0687">Ribonucleoprotein</keyword>
<keyword evidence="2 6" id="KW-0694">RNA-binding</keyword>
<dbReference type="HAMAP" id="MF_00500">
    <property type="entry name" value="Ribosomal_bS20"/>
    <property type="match status" value="1"/>
</dbReference>
<proteinExistence type="inferred from homology"/>
<dbReference type="Proteomes" id="UP000176450">
    <property type="component" value="Unassembled WGS sequence"/>
</dbReference>
<dbReference type="InterPro" id="IPR036510">
    <property type="entry name" value="Ribosomal_bS20_sf"/>
</dbReference>
<evidence type="ECO:0000256" key="4">
    <source>
        <dbReference type="ARBA" id="ARBA00023274"/>
    </source>
</evidence>
<dbReference type="Pfam" id="PF01649">
    <property type="entry name" value="Ribosomal_S20p"/>
    <property type="match status" value="1"/>
</dbReference>
<dbReference type="AlphaFoldDB" id="A0A1F6AZI7"/>
<reference evidence="8 9" key="1">
    <citation type="journal article" date="2016" name="Nat. Commun.">
        <title>Thousands of microbial genomes shed light on interconnected biogeochemical processes in an aquifer system.</title>
        <authorList>
            <person name="Anantharaman K."/>
            <person name="Brown C.T."/>
            <person name="Hug L.A."/>
            <person name="Sharon I."/>
            <person name="Castelle C.J."/>
            <person name="Probst A.J."/>
            <person name="Thomas B.C."/>
            <person name="Singh A."/>
            <person name="Wilkins M.J."/>
            <person name="Karaoz U."/>
            <person name="Brodie E.L."/>
            <person name="Williams K.H."/>
            <person name="Hubbard S.S."/>
            <person name="Banfield J.F."/>
        </authorList>
    </citation>
    <scope>NUCLEOTIDE SEQUENCE [LARGE SCALE GENOMIC DNA]</scope>
</reference>
<dbReference type="InterPro" id="IPR002583">
    <property type="entry name" value="Ribosomal_bS20"/>
</dbReference>
<comment type="similarity">
    <text evidence="6">Belongs to the bacterial ribosomal protein bS20 family.</text>
</comment>
<dbReference type="GO" id="GO:0019843">
    <property type="term" value="F:rRNA binding"/>
    <property type="evidence" value="ECO:0007669"/>
    <property type="project" value="UniProtKB-UniRule"/>
</dbReference>
<keyword evidence="1 6" id="KW-0699">rRNA-binding</keyword>
<accession>A0A1F6AZI7</accession>
<dbReference type="GO" id="GO:0005840">
    <property type="term" value="C:ribosome"/>
    <property type="evidence" value="ECO:0007669"/>
    <property type="project" value="UniProtKB-KW"/>
</dbReference>
<evidence type="ECO:0000313" key="8">
    <source>
        <dbReference type="EMBL" id="OGG30089.1"/>
    </source>
</evidence>
<dbReference type="EMBL" id="MFJX01000049">
    <property type="protein sequence ID" value="OGG30089.1"/>
    <property type="molecule type" value="Genomic_DNA"/>
</dbReference>
<evidence type="ECO:0000313" key="9">
    <source>
        <dbReference type="Proteomes" id="UP000176450"/>
    </source>
</evidence>
<gene>
    <name evidence="6" type="primary">rpsT</name>
    <name evidence="8" type="ORF">A3A63_03075</name>
</gene>
<dbReference type="Gene3D" id="1.20.58.110">
    <property type="entry name" value="Ribosomal protein S20"/>
    <property type="match status" value="1"/>
</dbReference>
<evidence type="ECO:0000256" key="5">
    <source>
        <dbReference type="ARBA" id="ARBA00035136"/>
    </source>
</evidence>
<dbReference type="GO" id="GO:1990904">
    <property type="term" value="C:ribonucleoprotein complex"/>
    <property type="evidence" value="ECO:0007669"/>
    <property type="project" value="UniProtKB-KW"/>
</dbReference>
<feature type="compositionally biased region" description="Basic residues" evidence="7">
    <location>
        <begin position="9"/>
        <end position="19"/>
    </location>
</feature>
<sequence length="78" mass="8866">MPITAQASKKLRHDRKRTKQTTAVRKVLHDVVKSVRKSPSKKSLSLAFQTLDKAAKRNIIHPNKAARLKSRLAKLLKK</sequence>
<dbReference type="GO" id="GO:0006412">
    <property type="term" value="P:translation"/>
    <property type="evidence" value="ECO:0007669"/>
    <property type="project" value="UniProtKB-UniRule"/>
</dbReference>
<evidence type="ECO:0000256" key="1">
    <source>
        <dbReference type="ARBA" id="ARBA00022730"/>
    </source>
</evidence>
<comment type="caution">
    <text evidence="8">The sequence shown here is derived from an EMBL/GenBank/DDBJ whole genome shotgun (WGS) entry which is preliminary data.</text>
</comment>
<comment type="function">
    <text evidence="6">Binds directly to 16S ribosomal RNA.</text>
</comment>
<dbReference type="GO" id="GO:0003735">
    <property type="term" value="F:structural constituent of ribosome"/>
    <property type="evidence" value="ECO:0007669"/>
    <property type="project" value="InterPro"/>
</dbReference>
<evidence type="ECO:0000256" key="7">
    <source>
        <dbReference type="SAM" id="MobiDB-lite"/>
    </source>
</evidence>
<evidence type="ECO:0000256" key="2">
    <source>
        <dbReference type="ARBA" id="ARBA00022884"/>
    </source>
</evidence>
<protein>
    <recommendedName>
        <fullName evidence="5 6">Small ribosomal subunit protein bS20</fullName>
    </recommendedName>
</protein>
<dbReference type="NCBIfam" id="TIGR00029">
    <property type="entry name" value="S20"/>
    <property type="match status" value="1"/>
</dbReference>
<keyword evidence="3 6" id="KW-0689">Ribosomal protein</keyword>
<organism evidence="8 9">
    <name type="scientific">Candidatus Gottesmanbacteria bacterium RIFCSPLOWO2_01_FULL_46_9</name>
    <dbReference type="NCBI Taxonomy" id="1798394"/>
    <lineage>
        <taxon>Bacteria</taxon>
        <taxon>Candidatus Gottesmaniibacteriota</taxon>
    </lineage>
</organism>
<evidence type="ECO:0000256" key="6">
    <source>
        <dbReference type="HAMAP-Rule" id="MF_00500"/>
    </source>
</evidence>
<dbReference type="SUPFAM" id="SSF46992">
    <property type="entry name" value="Ribosomal protein S20"/>
    <property type="match status" value="1"/>
</dbReference>